<sequence>MPIPAKHLETWASTSNAGATTALMMLNYLSFGGVLIGTRRRLIPSPTTHL</sequence>
<dbReference type="EMBL" id="MU167410">
    <property type="protein sequence ID" value="KAG0140949.1"/>
    <property type="molecule type" value="Genomic_DNA"/>
</dbReference>
<organism evidence="2 3">
    <name type="scientific">Cronartium quercuum f. sp. fusiforme G11</name>
    <dbReference type="NCBI Taxonomy" id="708437"/>
    <lineage>
        <taxon>Eukaryota</taxon>
        <taxon>Fungi</taxon>
        <taxon>Dikarya</taxon>
        <taxon>Basidiomycota</taxon>
        <taxon>Pucciniomycotina</taxon>
        <taxon>Pucciniomycetes</taxon>
        <taxon>Pucciniales</taxon>
        <taxon>Coleosporiaceae</taxon>
        <taxon>Cronartium</taxon>
    </lineage>
</organism>
<evidence type="ECO:0000313" key="2">
    <source>
        <dbReference type="EMBL" id="KAG0140949.1"/>
    </source>
</evidence>
<dbReference type="AlphaFoldDB" id="A0A9P6T6Z3"/>
<dbReference type="Proteomes" id="UP000886653">
    <property type="component" value="Unassembled WGS sequence"/>
</dbReference>
<feature type="transmembrane region" description="Helical" evidence="1">
    <location>
        <begin position="17"/>
        <end position="36"/>
    </location>
</feature>
<keyword evidence="1" id="KW-0812">Transmembrane</keyword>
<gene>
    <name evidence="2" type="ORF">CROQUDRAFT_99409</name>
</gene>
<keyword evidence="1" id="KW-0472">Membrane</keyword>
<accession>A0A9P6T6Z3</accession>
<evidence type="ECO:0000313" key="3">
    <source>
        <dbReference type="Proteomes" id="UP000886653"/>
    </source>
</evidence>
<keyword evidence="3" id="KW-1185">Reference proteome</keyword>
<proteinExistence type="predicted"/>
<reference evidence="2" key="1">
    <citation type="submission" date="2013-11" db="EMBL/GenBank/DDBJ databases">
        <title>Genome sequence of the fusiform rust pathogen reveals effectors for host alternation and coevolution with pine.</title>
        <authorList>
            <consortium name="DOE Joint Genome Institute"/>
            <person name="Smith K."/>
            <person name="Pendleton A."/>
            <person name="Kubisiak T."/>
            <person name="Anderson C."/>
            <person name="Salamov A."/>
            <person name="Aerts A."/>
            <person name="Riley R."/>
            <person name="Clum A."/>
            <person name="Lindquist E."/>
            <person name="Ence D."/>
            <person name="Campbell M."/>
            <person name="Kronenberg Z."/>
            <person name="Feau N."/>
            <person name="Dhillon B."/>
            <person name="Hamelin R."/>
            <person name="Burleigh J."/>
            <person name="Smith J."/>
            <person name="Yandell M."/>
            <person name="Nelson C."/>
            <person name="Grigoriev I."/>
            <person name="Davis J."/>
        </authorList>
    </citation>
    <scope>NUCLEOTIDE SEQUENCE</scope>
    <source>
        <strain evidence="2">G11</strain>
    </source>
</reference>
<evidence type="ECO:0000256" key="1">
    <source>
        <dbReference type="SAM" id="Phobius"/>
    </source>
</evidence>
<name>A0A9P6T6Z3_9BASI</name>
<keyword evidence="1" id="KW-1133">Transmembrane helix</keyword>
<comment type="caution">
    <text evidence="2">The sequence shown here is derived from an EMBL/GenBank/DDBJ whole genome shotgun (WGS) entry which is preliminary data.</text>
</comment>
<protein>
    <submittedName>
        <fullName evidence="2">Uncharacterized protein</fullName>
    </submittedName>
</protein>